<sequence length="1273" mass="133155">MSNCKLRYFEYVLCLLLGFVQPAFTQSISKVAFEGYGKIPLSFEMNQGQANSSTRFISRGIGYSLLLEDRGATLILSNKGTRGASREVSTPKNKEHVPTDVIRMQLAGSRTIAHPVGTEKLGGTVNYLRGTSPSQWHTAIPTYGKVKYLNVYSGVDLVYYGNQRHLEFDFEVAPNGKTESIQLRFTGTQKLRLDQEGSLTILGFNGEVSFHKPVIYQIDRKGKHFIKGWFALSAADTVGFHVGNYDRTKPLIIDPILSYSTYLGNYGLGYAITTDTDGNAYITGAAGLDFPTTAGAPEQVSVSQNKNLNSVFVTKLNASGTALIYSTYLSGTGNDFGKAIAVDNEGNAYIAGSTNSTDFPTSPGAFQLENRAGPYATSFITKLNKTGTALIYSTYLGGSHIKNSGQFTVPGTLDTPVSIAVNEAGEAFVAGLSGATDFPTTSGSYQSINNAKATSTFLTKLDASGTALVYSTYLGGSGTEDPTSAFLDAAGNFYVAGATSSSDFPTTANALLKAFQAGGWNGFLTKMNTTGTELLYSTYFYAAVSAMTVNKSGEAYLAGSTVVNSLPITSGAFQSSIKPLSQNVFIAKLNNSASNLIYSTYLGGSKNDAGGTGEDYALGITLDQLDNAIVVGTTDSTDFPTTPGALSHQNTAWIESLGLGAYLTKFNKTGTALLYSTYFGGSGDPSENQGDGMTSAASDSSGNIYVTGVTSSTDLPITAGVFQPYPLAESAFVTKFNGAEMTALPPTTTDVTADVNPQVSGDPVAFTAVVHGNGGNLPAGTIGVSVNGNPWSVYSLDQTSAATFSMTTLPAGSDTIVTYYLGDANNAPSVNYFSETVTPGSGRLPVTLIVTPSANPVLYATPLTLDVSVVDPSKKGVPVGTLELVFSGFPVYQNRSLYKGILDSSGHIRFTTKSLPIGTDKLFANFYASNANYANNSLQFTETVAQSAAADPMFSPPAGTYTGPQIVTITSSTANATIHYTVDGSTPTAASPSYSQPITVQSSVTIRAISSAAGYADSSVVSSAYTINSPAPAPSITPPPGTYTSPQQIELSDALTNSKIYYTTDGSTPTIQSLLYTTPVSLNSTSTVQAVAIADGYSLSSITSAVYTISLPTPDFSVSVADSSVTVSQTQPGKTSIKLVPSTGFTDSVSLSCSGLPAGLSCSFSPQAISPGVPASMLTISKIPSNSAYLHISGNSTPYLAFTFLAVWWGCPWCFRKGRLVGLFFAFSSLLFLFGCGGGKSGSSGSPMQTANVMIQASSGATVHTIPLSISIY</sequence>
<dbReference type="InterPro" id="IPR013783">
    <property type="entry name" value="Ig-like_fold"/>
</dbReference>
<dbReference type="Pfam" id="PF16640">
    <property type="entry name" value="Big_3_5"/>
    <property type="match status" value="1"/>
</dbReference>
<feature type="signal peptide" evidence="2">
    <location>
        <begin position="1"/>
        <end position="25"/>
    </location>
</feature>
<comment type="caution">
    <text evidence="6">The sequence shown here is derived from an EMBL/GenBank/DDBJ whole genome shotgun (WGS) entry which is preliminary data.</text>
</comment>
<dbReference type="Gene3D" id="2.60.40.10">
    <property type="entry name" value="Immunoglobulins"/>
    <property type="match status" value="1"/>
</dbReference>
<feature type="transmembrane region" description="Helical" evidence="1">
    <location>
        <begin position="1188"/>
        <end position="1208"/>
    </location>
</feature>
<feature type="domain" description="DUF7948" evidence="5">
    <location>
        <begin position="43"/>
        <end position="256"/>
    </location>
</feature>
<dbReference type="PANTHER" id="PTHR35580">
    <property type="entry name" value="CELL SURFACE GLYCOPROTEIN (S-LAYER PROTEIN)-LIKE PROTEIN"/>
    <property type="match status" value="1"/>
</dbReference>
<dbReference type="RefSeq" id="WP_130417042.1">
    <property type="nucleotide sequence ID" value="NZ_SHKW01000001.1"/>
</dbReference>
<dbReference type="Pfam" id="PF25778">
    <property type="entry name" value="DUF7948"/>
    <property type="match status" value="1"/>
</dbReference>
<keyword evidence="1" id="KW-1133">Transmembrane helix</keyword>
<dbReference type="Pfam" id="PF06739">
    <property type="entry name" value="SBBP"/>
    <property type="match status" value="1"/>
</dbReference>
<keyword evidence="1" id="KW-0812">Transmembrane</keyword>
<name>A0A4Q7YLZ7_9BACT</name>
<evidence type="ECO:0000259" key="3">
    <source>
        <dbReference type="Pfam" id="PF13290"/>
    </source>
</evidence>
<dbReference type="AlphaFoldDB" id="A0A4Q7YLZ7"/>
<gene>
    <name evidence="6" type="ORF">BDD14_0012</name>
</gene>
<dbReference type="InterPro" id="IPR032109">
    <property type="entry name" value="Big_3_5"/>
</dbReference>
<organism evidence="6 7">
    <name type="scientific">Edaphobacter modestus</name>
    <dbReference type="NCBI Taxonomy" id="388466"/>
    <lineage>
        <taxon>Bacteria</taxon>
        <taxon>Pseudomonadati</taxon>
        <taxon>Acidobacteriota</taxon>
        <taxon>Terriglobia</taxon>
        <taxon>Terriglobales</taxon>
        <taxon>Acidobacteriaceae</taxon>
        <taxon>Edaphobacter</taxon>
    </lineage>
</organism>
<evidence type="ECO:0000313" key="6">
    <source>
        <dbReference type="EMBL" id="RZU38742.1"/>
    </source>
</evidence>
<evidence type="ECO:0000313" key="7">
    <source>
        <dbReference type="Proteomes" id="UP000292958"/>
    </source>
</evidence>
<dbReference type="OrthoDB" id="127173at2"/>
<dbReference type="Pfam" id="PF13290">
    <property type="entry name" value="CHB_HEX_C_1"/>
    <property type="match status" value="2"/>
</dbReference>
<feature type="transmembrane region" description="Helical" evidence="1">
    <location>
        <begin position="1220"/>
        <end position="1240"/>
    </location>
</feature>
<protein>
    <submittedName>
        <fullName evidence="6">Beta-propeller repeat-containing protein</fullName>
    </submittedName>
</protein>
<dbReference type="InterPro" id="IPR010620">
    <property type="entry name" value="SBBP_repeat"/>
</dbReference>
<dbReference type="InterPro" id="IPR052918">
    <property type="entry name" value="Motility_Chemotaxis_Reg"/>
</dbReference>
<dbReference type="InterPro" id="IPR059177">
    <property type="entry name" value="GH29D-like_dom"/>
</dbReference>
<dbReference type="SUPFAM" id="SSF101898">
    <property type="entry name" value="NHL repeat"/>
    <property type="match status" value="1"/>
</dbReference>
<keyword evidence="7" id="KW-1185">Reference proteome</keyword>
<evidence type="ECO:0000259" key="5">
    <source>
        <dbReference type="Pfam" id="PF25778"/>
    </source>
</evidence>
<proteinExistence type="predicted"/>
<feature type="domain" description="GH29D-like beta-sandwich" evidence="3">
    <location>
        <begin position="1038"/>
        <end position="1103"/>
    </location>
</feature>
<dbReference type="InterPro" id="IPR057708">
    <property type="entry name" value="DUF7948"/>
</dbReference>
<evidence type="ECO:0000256" key="2">
    <source>
        <dbReference type="SAM" id="SignalP"/>
    </source>
</evidence>
<keyword evidence="2" id="KW-0732">Signal</keyword>
<dbReference type="PANTHER" id="PTHR35580:SF1">
    <property type="entry name" value="PHYTASE-LIKE DOMAIN-CONTAINING PROTEIN"/>
    <property type="match status" value="1"/>
</dbReference>
<keyword evidence="1" id="KW-0472">Membrane</keyword>
<reference evidence="6 7" key="1">
    <citation type="submission" date="2019-02" db="EMBL/GenBank/DDBJ databases">
        <title>Genomic Encyclopedia of Archaeal and Bacterial Type Strains, Phase II (KMG-II): from individual species to whole genera.</title>
        <authorList>
            <person name="Goeker M."/>
        </authorList>
    </citation>
    <scope>NUCLEOTIDE SEQUENCE [LARGE SCALE GENOMIC DNA]</scope>
    <source>
        <strain evidence="6 7">DSM 18101</strain>
    </source>
</reference>
<dbReference type="Proteomes" id="UP000292958">
    <property type="component" value="Unassembled WGS sequence"/>
</dbReference>
<accession>A0A4Q7YLZ7</accession>
<feature type="domain" description="GH29D-like beta-sandwich" evidence="3">
    <location>
        <begin position="956"/>
        <end position="1022"/>
    </location>
</feature>
<feature type="chain" id="PRO_5020820983" evidence="2">
    <location>
        <begin position="26"/>
        <end position="1273"/>
    </location>
</feature>
<evidence type="ECO:0000256" key="1">
    <source>
        <dbReference type="SAM" id="Phobius"/>
    </source>
</evidence>
<feature type="domain" description="Bacterial Ig-like" evidence="4">
    <location>
        <begin position="752"/>
        <end position="837"/>
    </location>
</feature>
<evidence type="ECO:0000259" key="4">
    <source>
        <dbReference type="Pfam" id="PF16640"/>
    </source>
</evidence>
<dbReference type="EMBL" id="SHKW01000001">
    <property type="protein sequence ID" value="RZU38742.1"/>
    <property type="molecule type" value="Genomic_DNA"/>
</dbReference>